<gene>
    <name evidence="3" type="ORF">BcellWH2_02668</name>
    <name evidence="6" type="ORF">F2Y81_13660</name>
    <name evidence="4" type="ORF">F2Y86_18270</name>
    <name evidence="5" type="ORF">F2Y87_18135</name>
    <name evidence="7" type="ORF">RO785_26980</name>
</gene>
<evidence type="ECO:0000313" key="8">
    <source>
        <dbReference type="Proteomes" id="UP000061809"/>
    </source>
</evidence>
<dbReference type="PATRIC" id="fig|246787.4.peg.2746"/>
<dbReference type="EMBL" id="JAVSNH010000002">
    <property type="protein sequence ID" value="MDT4514615.1"/>
    <property type="molecule type" value="Genomic_DNA"/>
</dbReference>
<name>A0A0N7IFD6_9BACE</name>
<dbReference type="eggNOG" id="COG3063">
    <property type="taxonomic scope" value="Bacteria"/>
</dbReference>
<dbReference type="KEGG" id="bcel:BcellWH2_02668"/>
<reference evidence="9 10" key="2">
    <citation type="journal article" date="2019" name="Nat. Med.">
        <title>A library of human gut bacterial isolates paired with longitudinal multiomics data enables mechanistic microbiome research.</title>
        <authorList>
            <person name="Poyet M."/>
            <person name="Groussin M."/>
            <person name="Gibbons S.M."/>
            <person name="Avila-Pacheco J."/>
            <person name="Jiang X."/>
            <person name="Kearney S.M."/>
            <person name="Perrotta A.R."/>
            <person name="Berdy B."/>
            <person name="Zhao S."/>
            <person name="Lieberman T.D."/>
            <person name="Swanson P.K."/>
            <person name="Smith M."/>
            <person name="Roesemann S."/>
            <person name="Alexander J.E."/>
            <person name="Rich S.A."/>
            <person name="Livny J."/>
            <person name="Vlamakis H."/>
            <person name="Clish C."/>
            <person name="Bullock K."/>
            <person name="Deik A."/>
            <person name="Scott J."/>
            <person name="Pierce K.A."/>
            <person name="Xavier R.J."/>
            <person name="Alm E.J."/>
        </authorList>
    </citation>
    <scope>NUCLEOTIDE SEQUENCE [LARGE SCALE GENOMIC DNA]</scope>
    <source>
        <strain evidence="6 10">BIOML-A6</strain>
        <strain evidence="4 9">BIOML-A7</strain>
        <strain evidence="5 11">BIOML-A8</strain>
    </source>
</reference>
<dbReference type="EMBL" id="VVYX01000023">
    <property type="protein sequence ID" value="KAA5416632.1"/>
    <property type="molecule type" value="Genomic_DNA"/>
</dbReference>
<reference evidence="3 8" key="1">
    <citation type="journal article" date="2015" name="Science">
        <title>Genetic determinants of in vivo fitness and diet responsiveness in multiple human gut Bacteroides.</title>
        <authorList>
            <person name="Wu M."/>
            <person name="McNulty N.P."/>
            <person name="Rodionov D.A."/>
            <person name="Khoroshkin M.S."/>
            <person name="Griffin N.W."/>
            <person name="Cheng J."/>
            <person name="Latreille P."/>
            <person name="Kerstetter R.A."/>
            <person name="Terrapon N."/>
            <person name="Henrissat B."/>
            <person name="Osterman A.L."/>
            <person name="Gordon J.I."/>
        </authorList>
    </citation>
    <scope>NUCLEOTIDE SEQUENCE [LARGE SCALE GENOMIC DNA]</scope>
    <source>
        <strain evidence="3 8">WH2</strain>
    </source>
</reference>
<evidence type="ECO:0000313" key="5">
    <source>
        <dbReference type="EMBL" id="KAA5416632.1"/>
    </source>
</evidence>
<dbReference type="EMBL" id="VVYV01000022">
    <property type="protein sequence ID" value="KAA5417324.1"/>
    <property type="molecule type" value="Genomic_DNA"/>
</dbReference>
<reference evidence="7" key="3">
    <citation type="submission" date="2023-08" db="EMBL/GenBank/DDBJ databases">
        <title>Reintroducing virulent viruses to syntetic microbiomes.</title>
        <authorList>
            <person name="Wilde J."/>
            <person name="Boyes R."/>
            <person name="Robinson A.V."/>
            <person name="Daisley B.A."/>
            <person name="Allen-Vercoe E."/>
        </authorList>
    </citation>
    <scope>NUCLEOTIDE SEQUENCE</scope>
    <source>
        <strain evidence="7">225I_12FAA</strain>
    </source>
</reference>
<dbReference type="Proteomes" id="UP000482653">
    <property type="component" value="Unassembled WGS sequence"/>
</dbReference>
<organism evidence="3 8">
    <name type="scientific">Bacteroides cellulosilyticus</name>
    <dbReference type="NCBI Taxonomy" id="246787"/>
    <lineage>
        <taxon>Bacteria</taxon>
        <taxon>Pseudomonadati</taxon>
        <taxon>Bacteroidota</taxon>
        <taxon>Bacteroidia</taxon>
        <taxon>Bacteroidales</taxon>
        <taxon>Bacteroidaceae</taxon>
        <taxon>Bacteroides</taxon>
    </lineage>
</organism>
<evidence type="ECO:0000313" key="9">
    <source>
        <dbReference type="Proteomes" id="UP000325055"/>
    </source>
</evidence>
<feature type="transmembrane region" description="Helical" evidence="2">
    <location>
        <begin position="6"/>
        <end position="23"/>
    </location>
</feature>
<keyword evidence="1" id="KW-0175">Coiled coil</keyword>
<dbReference type="EMBL" id="CP012801">
    <property type="protein sequence ID" value="ALJ59907.1"/>
    <property type="molecule type" value="Genomic_DNA"/>
</dbReference>
<keyword evidence="2" id="KW-0472">Membrane</keyword>
<feature type="coiled-coil region" evidence="1">
    <location>
        <begin position="55"/>
        <end position="125"/>
    </location>
</feature>
<dbReference type="Proteomes" id="UP000448877">
    <property type="component" value="Unassembled WGS sequence"/>
</dbReference>
<sequence length="193" mass="23315">MQFPFIYLIVFCLLVILFLVWYIQRTKQRKKFLEQEHKYDQALLEVHAIETEYYISLLRDKQEETQKLLSQKENEIRKLADEKAQLCNVIFKETSIYKTIERLSRQDKTKNKQDLRILLENEQKKLRSTIMEIYKDYIEYLHQTYPKYTEDDCLFSCLSICGLDDFTIALCFGNVNKQIVAQRRHRIKLKVAN</sequence>
<accession>A0A0N7IFD6</accession>
<evidence type="ECO:0000313" key="7">
    <source>
        <dbReference type="EMBL" id="MDT4514615.1"/>
    </source>
</evidence>
<evidence type="ECO:0000256" key="1">
    <source>
        <dbReference type="SAM" id="Coils"/>
    </source>
</evidence>
<dbReference type="AlphaFoldDB" id="A0A0N7IFD6"/>
<keyword evidence="2" id="KW-1133">Transmembrane helix</keyword>
<dbReference type="STRING" id="246787.BcellWH2_02668"/>
<proteinExistence type="predicted"/>
<dbReference type="EMBL" id="VVYW01000016">
    <property type="protein sequence ID" value="KAA5406264.1"/>
    <property type="molecule type" value="Genomic_DNA"/>
</dbReference>
<evidence type="ECO:0000313" key="6">
    <source>
        <dbReference type="EMBL" id="KAA5417324.1"/>
    </source>
</evidence>
<evidence type="ECO:0000313" key="11">
    <source>
        <dbReference type="Proteomes" id="UP000482653"/>
    </source>
</evidence>
<dbReference type="Proteomes" id="UP001266995">
    <property type="component" value="Unassembled WGS sequence"/>
</dbReference>
<evidence type="ECO:0000256" key="2">
    <source>
        <dbReference type="SAM" id="Phobius"/>
    </source>
</evidence>
<evidence type="ECO:0000313" key="3">
    <source>
        <dbReference type="EMBL" id="ALJ59907.1"/>
    </source>
</evidence>
<keyword evidence="2" id="KW-0812">Transmembrane</keyword>
<protein>
    <submittedName>
        <fullName evidence="3">Uncharacterized protein</fullName>
    </submittedName>
</protein>
<dbReference type="Proteomes" id="UP000325055">
    <property type="component" value="Unassembled WGS sequence"/>
</dbReference>
<dbReference type="Proteomes" id="UP000061809">
    <property type="component" value="Chromosome"/>
</dbReference>
<dbReference type="GeneID" id="66305986"/>
<evidence type="ECO:0000313" key="4">
    <source>
        <dbReference type="EMBL" id="KAA5406264.1"/>
    </source>
</evidence>
<dbReference type="RefSeq" id="WP_007211176.1">
    <property type="nucleotide sequence ID" value="NZ_CABMLT010000009.1"/>
</dbReference>
<evidence type="ECO:0000313" key="10">
    <source>
        <dbReference type="Proteomes" id="UP000448877"/>
    </source>
</evidence>